<dbReference type="EMBL" id="MT630696">
    <property type="protein sequence ID" value="QNO42004.1"/>
    <property type="molecule type" value="Genomic_DNA"/>
</dbReference>
<dbReference type="SUPFAM" id="SSF48695">
    <property type="entry name" value="Multiheme cytochromes"/>
    <property type="match status" value="2"/>
</dbReference>
<dbReference type="InterPro" id="IPR036280">
    <property type="entry name" value="Multihaem_cyt_sf"/>
</dbReference>
<accession>A0A7G9Y3J9</accession>
<dbReference type="EMBL" id="MT631360">
    <property type="protein sequence ID" value="QNO48753.1"/>
    <property type="molecule type" value="Genomic_DNA"/>
</dbReference>
<protein>
    <submittedName>
        <fullName evidence="2">Uncharacterized protein</fullName>
    </submittedName>
</protein>
<reference evidence="2" key="1">
    <citation type="submission" date="2020-06" db="EMBL/GenBank/DDBJ databases">
        <title>Unique genomic features of the anaerobic methanotrophic archaea.</title>
        <authorList>
            <person name="Chadwick G.L."/>
            <person name="Skennerton C.T."/>
            <person name="Laso-Perez R."/>
            <person name="Leu A.O."/>
            <person name="Speth D.R."/>
            <person name="Yu H."/>
            <person name="Morgan-Lang C."/>
            <person name="Hatzenpichler R."/>
            <person name="Goudeau D."/>
            <person name="Malmstrom R."/>
            <person name="Brazelton W.J."/>
            <person name="Woyke T."/>
            <person name="Hallam S.J."/>
            <person name="Tyson G.W."/>
            <person name="Wegener G."/>
            <person name="Boetius A."/>
            <person name="Orphan V."/>
        </authorList>
    </citation>
    <scope>NUCLEOTIDE SEQUENCE</scope>
</reference>
<organism evidence="2">
    <name type="scientific">Candidatus Methanogaster sp. ANME-2c ERB4</name>
    <dbReference type="NCBI Taxonomy" id="2759911"/>
    <lineage>
        <taxon>Archaea</taxon>
        <taxon>Methanobacteriati</taxon>
        <taxon>Methanobacteriota</taxon>
        <taxon>Stenosarchaea group</taxon>
        <taxon>Methanomicrobia</taxon>
        <taxon>Methanosarcinales</taxon>
        <taxon>ANME-2 cluster</taxon>
        <taxon>Candidatus Methanogasteraceae</taxon>
        <taxon>Candidatus Methanogaster</taxon>
    </lineage>
</organism>
<evidence type="ECO:0000313" key="3">
    <source>
        <dbReference type="EMBL" id="QNO48753.1"/>
    </source>
</evidence>
<gene>
    <name evidence="2" type="ORF">HJPDKAMO_00006</name>
    <name evidence="3" type="ORF">IBEPLGGF_00034</name>
    <name evidence="1" type="ORF">NMBIEJJH_00021</name>
</gene>
<evidence type="ECO:0000313" key="2">
    <source>
        <dbReference type="EMBL" id="QNO42583.1"/>
    </source>
</evidence>
<dbReference type="Gene3D" id="1.10.1130.10">
    <property type="entry name" value="Flavocytochrome C3, Chain A"/>
    <property type="match status" value="1"/>
</dbReference>
<proteinExistence type="predicted"/>
<dbReference type="EMBL" id="MT630752">
    <property type="protein sequence ID" value="QNO42583.1"/>
    <property type="molecule type" value="Genomic_DNA"/>
</dbReference>
<dbReference type="AlphaFoldDB" id="A0A7G9Y3J9"/>
<evidence type="ECO:0000313" key="1">
    <source>
        <dbReference type="EMBL" id="QNO42004.1"/>
    </source>
</evidence>
<sequence length="338" mass="37419">MKRITYLVLIIGMIVCVTALNGCIRHDGAQRGPPPDGSAYLNSTNLDCVDCHAAQYYIIEDGSGKHAHLNCTFCHIQHGYQPDCLTCHPDTHGTGIQGCGICHPNPHAPELRINDSRINDSICQPCHLPQYDAIDKGMGRHSKLKCDLCHVQHGYLPSCEDCHGLFHGSDVTDCDDCHDPHVPESIEFDYGNNSECARCHHSVIEETFAREHTVHADLSCYMCHPLHAETMMCIDCHPGHSTGMSMRDCRNCHRIGHVPTDILYSPDATETKSGVCVDCHAKPFNTMYESKSEHRYIECVECHPVHDAIVACDVCHTMDPSHGTECGACHDSAHDTII</sequence>
<name>A0A7G9Y3J9_9EURY</name>